<feature type="compositionally biased region" description="Pro residues" evidence="1">
    <location>
        <begin position="186"/>
        <end position="197"/>
    </location>
</feature>
<feature type="region of interest" description="Disordered" evidence="1">
    <location>
        <begin position="156"/>
        <end position="235"/>
    </location>
</feature>
<keyword evidence="2" id="KW-0732">Signal</keyword>
<organism evidence="3 4">
    <name type="scientific">Sorangium cellulosum</name>
    <name type="common">Polyangium cellulosum</name>
    <dbReference type="NCBI Taxonomy" id="56"/>
    <lineage>
        <taxon>Bacteria</taxon>
        <taxon>Pseudomonadati</taxon>
        <taxon>Myxococcota</taxon>
        <taxon>Polyangia</taxon>
        <taxon>Polyangiales</taxon>
        <taxon>Polyangiaceae</taxon>
        <taxon>Sorangium</taxon>
    </lineage>
</organism>
<dbReference type="Proteomes" id="UP000295497">
    <property type="component" value="Chromosome"/>
</dbReference>
<feature type="compositionally biased region" description="Low complexity" evidence="1">
    <location>
        <begin position="176"/>
        <end position="185"/>
    </location>
</feature>
<dbReference type="RefSeq" id="WP_269467635.1">
    <property type="nucleotide sequence ID" value="NZ_CP012672.1"/>
</dbReference>
<sequence>MNGMGRRVLAICVLLAASVGLVRGASAAVPTQITHQGRLFTANGEPVNDALQVTFSVYAAEAPEDGEAPLWSETISISFDDGYFSTVLDFTEEQAAKVFNGSVRYLGIKVANDPEMEPRAAIGSVPYAMVANNAVGEITPKLVKIGDKVVIDENGNWVGNPTGVAGPQGPPGPEGPQGLPGEVGPEGPPGPPGPEGPQGPQGPQGLPGEVGPEGPPGPPGPPGPEGPQGPVGPSGVLATIAIAGNIATSFSGNSPEYVFVGPPGSVGITGRKRVTGSASAVLGLAPSSAPLLAVVGLCYQPVDEAGVGGDLVNFFGGAFANHYFTPTRTTYSVSGTTSLTEGNWNVGMCLRNEGGSAIQGASSTTAGSMVNGWFIVTND</sequence>
<evidence type="ECO:0000313" key="3">
    <source>
        <dbReference type="EMBL" id="AUX30938.1"/>
    </source>
</evidence>
<dbReference type="AlphaFoldDB" id="A0A4P2QM89"/>
<protein>
    <recommendedName>
        <fullName evidence="5">Collagen-like protein</fullName>
    </recommendedName>
</protein>
<dbReference type="EMBL" id="CP012672">
    <property type="protein sequence ID" value="AUX30938.1"/>
    <property type="molecule type" value="Genomic_DNA"/>
</dbReference>
<proteinExistence type="predicted"/>
<gene>
    <name evidence="3" type="ORF">SOCE836_030520</name>
</gene>
<feature type="compositionally biased region" description="Low complexity" evidence="1">
    <location>
        <begin position="201"/>
        <end position="212"/>
    </location>
</feature>
<dbReference type="PANTHER" id="PTHR24637">
    <property type="entry name" value="COLLAGEN"/>
    <property type="match status" value="1"/>
</dbReference>
<evidence type="ECO:0000256" key="2">
    <source>
        <dbReference type="SAM" id="SignalP"/>
    </source>
</evidence>
<name>A0A4P2QM89_SORCE</name>
<evidence type="ECO:0008006" key="5">
    <source>
        <dbReference type="Google" id="ProtNLM"/>
    </source>
</evidence>
<accession>A0A4P2QM89</accession>
<dbReference type="InterPro" id="IPR008160">
    <property type="entry name" value="Collagen"/>
</dbReference>
<dbReference type="PANTHER" id="PTHR24637:SF421">
    <property type="entry name" value="CUTICLE COLLAGEN DPY-2"/>
    <property type="match status" value="1"/>
</dbReference>
<feature type="chain" id="PRO_5020325380" description="Collagen-like protein" evidence="2">
    <location>
        <begin position="28"/>
        <end position="379"/>
    </location>
</feature>
<dbReference type="Pfam" id="PF01391">
    <property type="entry name" value="Collagen"/>
    <property type="match status" value="1"/>
</dbReference>
<evidence type="ECO:0000313" key="4">
    <source>
        <dbReference type="Proteomes" id="UP000295497"/>
    </source>
</evidence>
<feature type="signal peptide" evidence="2">
    <location>
        <begin position="1"/>
        <end position="27"/>
    </location>
</feature>
<evidence type="ECO:0000256" key="1">
    <source>
        <dbReference type="SAM" id="MobiDB-lite"/>
    </source>
</evidence>
<reference evidence="3 4" key="1">
    <citation type="submission" date="2015-09" db="EMBL/GenBank/DDBJ databases">
        <title>Sorangium comparison.</title>
        <authorList>
            <person name="Zaburannyi N."/>
            <person name="Bunk B."/>
            <person name="Overmann J."/>
            <person name="Mueller R."/>
        </authorList>
    </citation>
    <scope>NUCLEOTIDE SEQUENCE [LARGE SCALE GENOMIC DNA]</scope>
    <source>
        <strain evidence="3 4">So ce836</strain>
    </source>
</reference>
<feature type="compositionally biased region" description="Pro residues" evidence="1">
    <location>
        <begin position="213"/>
        <end position="227"/>
    </location>
</feature>